<reference evidence="2" key="1">
    <citation type="submission" date="2022-05" db="EMBL/GenBank/DDBJ databases">
        <title>Complete genome sequence of toluene-degrading Gulosibacter sediminis strain ACHW.36C.</title>
        <authorList>
            <person name="Wai A.C."/>
            <person name="Lai G.K."/>
            <person name="Griffin S.D."/>
            <person name="Leung F.C."/>
        </authorList>
    </citation>
    <scope>NUCLEOTIDE SEQUENCE [LARGE SCALE GENOMIC DNA]</scope>
    <source>
        <strain evidence="2">ACHW.36C</strain>
    </source>
</reference>
<dbReference type="InterPro" id="IPR029442">
    <property type="entry name" value="GyrI-like"/>
</dbReference>
<feature type="domain" description="AraC effector-binding" evidence="1">
    <location>
        <begin position="7"/>
        <end position="163"/>
    </location>
</feature>
<organism evidence="2">
    <name type="scientific">Gulosibacter sediminis</name>
    <dbReference type="NCBI Taxonomy" id="1729695"/>
    <lineage>
        <taxon>Bacteria</taxon>
        <taxon>Bacillati</taxon>
        <taxon>Actinomycetota</taxon>
        <taxon>Actinomycetes</taxon>
        <taxon>Micrococcales</taxon>
        <taxon>Microbacteriaceae</taxon>
        <taxon>Gulosibacter</taxon>
    </lineage>
</organism>
<dbReference type="Pfam" id="PF06445">
    <property type="entry name" value="GyrI-like"/>
    <property type="match status" value="1"/>
</dbReference>
<sequence length="163" mass="17403">MSDVPKLTPEFVHRKPQHTAVVRGEGVPVEQMIAFLDDAFTVLRAAVDAAAIAPDGFAFSRYDTELVGNVTVEAGMPLLAQLDSPLEFNGLTIVPGELPGGELARAIHVGPYSELADVWQGFLGELTAAGRAPRKPYWESYHATPGPGADPQALRTELVAVID</sequence>
<evidence type="ECO:0000313" key="2">
    <source>
        <dbReference type="EMBL" id="UQN15359.1"/>
    </source>
</evidence>
<dbReference type="Gene3D" id="3.20.80.10">
    <property type="entry name" value="Regulatory factor, effector binding domain"/>
    <property type="match status" value="1"/>
</dbReference>
<accession>A0ABY4N001</accession>
<dbReference type="EMBL" id="CP097160">
    <property type="protein sequence ID" value="UQN15359.1"/>
    <property type="molecule type" value="Genomic_DNA"/>
</dbReference>
<evidence type="ECO:0000259" key="1">
    <source>
        <dbReference type="SMART" id="SM00871"/>
    </source>
</evidence>
<name>A0ABY4N001_9MICO</name>
<dbReference type="SMART" id="SM00871">
    <property type="entry name" value="AraC_E_bind"/>
    <property type="match status" value="1"/>
</dbReference>
<gene>
    <name evidence="2" type="ORF">M3M28_02515</name>
</gene>
<dbReference type="InterPro" id="IPR011256">
    <property type="entry name" value="Reg_factor_effector_dom_sf"/>
</dbReference>
<proteinExistence type="predicted"/>
<protein>
    <submittedName>
        <fullName evidence="2">GyrI-like domain-containing protein</fullName>
    </submittedName>
</protein>
<dbReference type="SUPFAM" id="SSF55136">
    <property type="entry name" value="Probable bacterial effector-binding domain"/>
    <property type="match status" value="1"/>
</dbReference>
<dbReference type="InterPro" id="IPR010499">
    <property type="entry name" value="AraC_E-bd"/>
</dbReference>